<keyword evidence="3" id="KW-1185">Reference proteome</keyword>
<name>A0A3E2H3B1_SCYLI</name>
<feature type="non-terminal residue" evidence="2">
    <location>
        <position position="321"/>
    </location>
</feature>
<sequence length="321" mass="37092">MIKTIYANGITSILPVIIVQASFFHDLPEIHKQTFKKGTIQNAFKKASIWPVDKEATFTLMKKYIKDKPKTMVKELELPTLRTLTTIQQVQYQLEELKPKIIDLLSSPSQRKFDYFTYGSKSILDESKLIKLEQDIAYRRIQDLVAKKPFNRKRLQKGGELTDKQALTNKERKDQKATWVAWYKKEALRKKAIKQLPRDVIWVLELYKEHTPPPFIEPSKEPIDQKPSITPPTDLADIPFHRPPQTPIQQLIRTNFAKPEPPEELQQEEVVEEGGVSDASMESYIRLDLEGEIGYSSSNFSDSGDSLDLEELDESGYVKLW</sequence>
<evidence type="ECO:0000256" key="1">
    <source>
        <dbReference type="SAM" id="MobiDB-lite"/>
    </source>
</evidence>
<feature type="region of interest" description="Disordered" evidence="1">
    <location>
        <begin position="296"/>
        <end position="321"/>
    </location>
</feature>
<feature type="non-terminal residue" evidence="2">
    <location>
        <position position="1"/>
    </location>
</feature>
<proteinExistence type="predicted"/>
<organism evidence="2 3">
    <name type="scientific">Scytalidium lignicola</name>
    <name type="common">Hyphomycete</name>
    <dbReference type="NCBI Taxonomy" id="5539"/>
    <lineage>
        <taxon>Eukaryota</taxon>
        <taxon>Fungi</taxon>
        <taxon>Dikarya</taxon>
        <taxon>Ascomycota</taxon>
        <taxon>Pezizomycotina</taxon>
        <taxon>Leotiomycetes</taxon>
        <taxon>Leotiomycetes incertae sedis</taxon>
        <taxon>Scytalidium</taxon>
    </lineage>
</organism>
<gene>
    <name evidence="2" type="ORF">B7463_g8432</name>
</gene>
<evidence type="ECO:0000313" key="2">
    <source>
        <dbReference type="EMBL" id="RFU27884.1"/>
    </source>
</evidence>
<dbReference type="EMBL" id="NCSJ02000185">
    <property type="protein sequence ID" value="RFU27884.1"/>
    <property type="molecule type" value="Genomic_DNA"/>
</dbReference>
<dbReference type="Proteomes" id="UP000258309">
    <property type="component" value="Unassembled WGS sequence"/>
</dbReference>
<dbReference type="AlphaFoldDB" id="A0A3E2H3B1"/>
<comment type="caution">
    <text evidence="2">The sequence shown here is derived from an EMBL/GenBank/DDBJ whole genome shotgun (WGS) entry which is preliminary data.</text>
</comment>
<reference evidence="2 3" key="1">
    <citation type="submission" date="2018-05" db="EMBL/GenBank/DDBJ databases">
        <title>Draft genome sequence of Scytalidium lignicola DSM 105466, a ubiquitous saprotrophic fungus.</title>
        <authorList>
            <person name="Buettner E."/>
            <person name="Gebauer A.M."/>
            <person name="Hofrichter M."/>
            <person name="Liers C."/>
            <person name="Kellner H."/>
        </authorList>
    </citation>
    <scope>NUCLEOTIDE SEQUENCE [LARGE SCALE GENOMIC DNA]</scope>
    <source>
        <strain evidence="2 3">DSM 105466</strain>
    </source>
</reference>
<feature type="compositionally biased region" description="Acidic residues" evidence="1">
    <location>
        <begin position="305"/>
        <end position="314"/>
    </location>
</feature>
<accession>A0A3E2H3B1</accession>
<protein>
    <submittedName>
        <fullName evidence="2">Uncharacterized protein</fullName>
    </submittedName>
</protein>
<evidence type="ECO:0000313" key="3">
    <source>
        <dbReference type="Proteomes" id="UP000258309"/>
    </source>
</evidence>